<organism evidence="1 2">
    <name type="scientific">Panagrolaimus sp. PS1159</name>
    <dbReference type="NCBI Taxonomy" id="55785"/>
    <lineage>
        <taxon>Eukaryota</taxon>
        <taxon>Metazoa</taxon>
        <taxon>Ecdysozoa</taxon>
        <taxon>Nematoda</taxon>
        <taxon>Chromadorea</taxon>
        <taxon>Rhabditida</taxon>
        <taxon>Tylenchina</taxon>
        <taxon>Panagrolaimomorpha</taxon>
        <taxon>Panagrolaimoidea</taxon>
        <taxon>Panagrolaimidae</taxon>
        <taxon>Panagrolaimus</taxon>
    </lineage>
</organism>
<reference evidence="2" key="1">
    <citation type="submission" date="2022-11" db="UniProtKB">
        <authorList>
            <consortium name="WormBaseParasite"/>
        </authorList>
    </citation>
    <scope>IDENTIFICATION</scope>
</reference>
<evidence type="ECO:0000313" key="1">
    <source>
        <dbReference type="Proteomes" id="UP000887580"/>
    </source>
</evidence>
<dbReference type="Proteomes" id="UP000887580">
    <property type="component" value="Unplaced"/>
</dbReference>
<evidence type="ECO:0000313" key="2">
    <source>
        <dbReference type="WBParaSite" id="PS1159_v2.g21954.t1"/>
    </source>
</evidence>
<protein>
    <submittedName>
        <fullName evidence="2">LURP-one-related family protein</fullName>
    </submittedName>
</protein>
<proteinExistence type="predicted"/>
<dbReference type="WBParaSite" id="PS1159_v2.g21954.t1">
    <property type="protein sequence ID" value="PS1159_v2.g21954.t1"/>
    <property type="gene ID" value="PS1159_v2.g21954"/>
</dbReference>
<accession>A0AC35FZM9</accession>
<sequence length="173" mass="20079">MSYERYEEAKLAGARKYKIREKIFSLRDNFQIKDEFDVIAYTVRSKLLTIGDKLTLESPEGIPLVRIEQEVMHLLAHYNIISAINDQTLATLKQKWTWLKHKCEITSVFGLYELTGNIIAYEFVITKNGEVVATVSKKWFSWTDSYGVEVVETEDHAFIMALVIVVDQIYHKP</sequence>
<name>A0AC35FZM9_9BILA</name>